<reference evidence="1" key="3">
    <citation type="submission" date="2025-08" db="UniProtKB">
        <authorList>
            <consortium name="Ensembl"/>
        </authorList>
    </citation>
    <scope>IDENTIFICATION</scope>
</reference>
<evidence type="ECO:0000313" key="2">
    <source>
        <dbReference type="Proteomes" id="UP000001519"/>
    </source>
</evidence>
<protein>
    <submittedName>
        <fullName evidence="1">Uncharacterized protein</fullName>
    </submittedName>
</protein>
<keyword evidence="2" id="KW-1185">Reference proteome</keyword>
<dbReference type="Bgee" id="ENSGGOG00000038564">
    <property type="expression patterns" value="Expressed in cerebellum and 5 other cell types or tissues"/>
</dbReference>
<accession>A0A2I2ZD69</accession>
<dbReference type="Ensembl" id="ENSGGOT00000056813.1">
    <property type="protein sequence ID" value="ENSGGOP00000045117.1"/>
    <property type="gene ID" value="ENSGGOG00000038564.1"/>
</dbReference>
<name>A0A2I2ZD69_GORGO</name>
<reference evidence="1 2" key="2">
    <citation type="journal article" date="2012" name="Nature">
        <title>Insights into hominid evolution from the gorilla genome sequence.</title>
        <authorList>
            <person name="Scally A."/>
            <person name="Dutheil J.Y."/>
            <person name="Hillier L.W."/>
            <person name="Jordan G.E."/>
            <person name="Goodhead I."/>
            <person name="Herrero J."/>
            <person name="Hobolth A."/>
            <person name="Lappalainen T."/>
            <person name="Mailund T."/>
            <person name="Marques-Bonet T."/>
            <person name="McCarthy S."/>
            <person name="Montgomery S.H."/>
            <person name="Schwalie P.C."/>
            <person name="Tang Y.A."/>
            <person name="Ward M.C."/>
            <person name="Xue Y."/>
            <person name="Yngvadottir B."/>
            <person name="Alkan C."/>
            <person name="Andersen L.N."/>
            <person name="Ayub Q."/>
            <person name="Ball E.V."/>
            <person name="Beal K."/>
            <person name="Bradley B.J."/>
            <person name="Chen Y."/>
            <person name="Clee C.M."/>
            <person name="Fitzgerald S."/>
            <person name="Graves T.A."/>
            <person name="Gu Y."/>
            <person name="Heath P."/>
            <person name="Heger A."/>
            <person name="Karakoc E."/>
            <person name="Kolb-Kokocinski A."/>
            <person name="Laird G.K."/>
            <person name="Lunter G."/>
            <person name="Meader S."/>
            <person name="Mort M."/>
            <person name="Mullikin J.C."/>
            <person name="Munch K."/>
            <person name="O'Connor T.D."/>
            <person name="Phillips A.D."/>
            <person name="Prado-Martinez J."/>
            <person name="Rogers A.S."/>
            <person name="Sajjadian S."/>
            <person name="Schmidt D."/>
            <person name="Shaw K."/>
            <person name="Simpson J.T."/>
            <person name="Stenson P.D."/>
            <person name="Turner D.J."/>
            <person name="Vigilant L."/>
            <person name="Vilella A.J."/>
            <person name="Whitener W."/>
            <person name="Zhu B."/>
            <person name="Cooper D.N."/>
            <person name="de Jong P."/>
            <person name="Dermitzakis E.T."/>
            <person name="Eichler E.E."/>
            <person name="Flicek P."/>
            <person name="Goldman N."/>
            <person name="Mundy N.I."/>
            <person name="Ning Z."/>
            <person name="Odom D.T."/>
            <person name="Ponting C.P."/>
            <person name="Quail M.A."/>
            <person name="Ryder O.A."/>
            <person name="Searle S.M."/>
            <person name="Warren W.C."/>
            <person name="Wilson R.K."/>
            <person name="Schierup M.H."/>
            <person name="Rogers J."/>
            <person name="Tyler-Smith C."/>
            <person name="Durbin R."/>
        </authorList>
    </citation>
    <scope>NUCLEOTIDE SEQUENCE [LARGE SCALE GENOMIC DNA]</scope>
</reference>
<sequence length="88" mass="9862">MLESSGFQTAPASPEGLVEYTLLEERGEHRLMPVIPVLWETEAGGSREPRSSRSGWAIQQDPCLYKNKNKKQTGMVVHTCSLSCRRIT</sequence>
<dbReference type="InParanoid" id="A0A2I2ZD69"/>
<dbReference type="EMBL" id="CABD030014885">
    <property type="status" value="NOT_ANNOTATED_CDS"/>
    <property type="molecule type" value="Genomic_DNA"/>
</dbReference>
<dbReference type="Proteomes" id="UP000001519">
    <property type="component" value="Chromosome 2B"/>
</dbReference>
<proteinExistence type="predicted"/>
<reference evidence="1" key="4">
    <citation type="submission" date="2025-09" db="UniProtKB">
        <authorList>
            <consortium name="Ensembl"/>
        </authorList>
    </citation>
    <scope>IDENTIFICATION</scope>
</reference>
<dbReference type="AlphaFoldDB" id="A0A2I2ZD69"/>
<dbReference type="GeneTree" id="ENSGT01030000240224"/>
<evidence type="ECO:0000313" key="1">
    <source>
        <dbReference type="Ensembl" id="ENSGGOP00000045117.1"/>
    </source>
</evidence>
<reference evidence="2" key="1">
    <citation type="submission" date="2011-05" db="EMBL/GenBank/DDBJ databases">
        <title>Insights into the evolution of the great apes provided by the gorilla genome.</title>
        <authorList>
            <person name="Scally A."/>
        </authorList>
    </citation>
    <scope>NUCLEOTIDE SEQUENCE [LARGE SCALE GENOMIC DNA]</scope>
</reference>
<organism evidence="1 2">
    <name type="scientific">Gorilla gorilla gorilla</name>
    <name type="common">Western lowland gorilla</name>
    <dbReference type="NCBI Taxonomy" id="9595"/>
    <lineage>
        <taxon>Eukaryota</taxon>
        <taxon>Metazoa</taxon>
        <taxon>Chordata</taxon>
        <taxon>Craniata</taxon>
        <taxon>Vertebrata</taxon>
        <taxon>Euteleostomi</taxon>
        <taxon>Mammalia</taxon>
        <taxon>Eutheria</taxon>
        <taxon>Euarchontoglires</taxon>
        <taxon>Primates</taxon>
        <taxon>Haplorrhini</taxon>
        <taxon>Catarrhini</taxon>
        <taxon>Hominidae</taxon>
        <taxon>Gorilla</taxon>
    </lineage>
</organism>